<evidence type="ECO:0000313" key="3">
    <source>
        <dbReference type="EMBL" id="PSJ27248.1"/>
    </source>
</evidence>
<dbReference type="Gene3D" id="3.40.50.980">
    <property type="match status" value="1"/>
</dbReference>
<organism evidence="3 4">
    <name type="scientific">Streptosporangium nondiastaticum</name>
    <dbReference type="NCBI Taxonomy" id="35764"/>
    <lineage>
        <taxon>Bacteria</taxon>
        <taxon>Bacillati</taxon>
        <taxon>Actinomycetota</taxon>
        <taxon>Actinomycetes</taxon>
        <taxon>Streptosporangiales</taxon>
        <taxon>Streptosporangiaceae</taxon>
        <taxon>Streptosporangium</taxon>
    </lineage>
</organism>
<feature type="region of interest" description="Disordered" evidence="1">
    <location>
        <begin position="91"/>
        <end position="121"/>
    </location>
</feature>
<dbReference type="InterPro" id="IPR000873">
    <property type="entry name" value="AMP-dep_synth/lig_dom"/>
</dbReference>
<name>A0A9X7PGP7_9ACTN</name>
<accession>A0A9X7PGP7</accession>
<dbReference type="Proteomes" id="UP000242427">
    <property type="component" value="Unassembled WGS sequence"/>
</dbReference>
<feature type="domain" description="AMP-dependent synthetase/ligase" evidence="2">
    <location>
        <begin position="35"/>
        <end position="86"/>
    </location>
</feature>
<keyword evidence="4" id="KW-1185">Reference proteome</keyword>
<gene>
    <name evidence="3" type="ORF">B7P34_18555</name>
</gene>
<dbReference type="AlphaFoldDB" id="A0A9X7PGP7"/>
<proteinExistence type="predicted"/>
<reference evidence="3 4" key="1">
    <citation type="submission" date="2018-03" db="EMBL/GenBank/DDBJ databases">
        <title>Chitinolytic properties of Streptosporangium nondiastaticum TBG75A20.</title>
        <authorList>
            <person name="Gayathri V."/>
            <person name="Shiburaj S."/>
        </authorList>
    </citation>
    <scope>NUCLEOTIDE SEQUENCE [LARGE SCALE GENOMIC DNA]</scope>
    <source>
        <strain evidence="3 4">TBG75A20</strain>
    </source>
</reference>
<evidence type="ECO:0000313" key="4">
    <source>
        <dbReference type="Proteomes" id="UP000242427"/>
    </source>
</evidence>
<dbReference type="SUPFAM" id="SSF56801">
    <property type="entry name" value="Acetyl-CoA synthetase-like"/>
    <property type="match status" value="1"/>
</dbReference>
<feature type="compositionally biased region" description="Basic residues" evidence="1">
    <location>
        <begin position="91"/>
        <end position="101"/>
    </location>
</feature>
<dbReference type="Pfam" id="PF00501">
    <property type="entry name" value="AMP-binding"/>
    <property type="match status" value="1"/>
</dbReference>
<evidence type="ECO:0000259" key="2">
    <source>
        <dbReference type="Pfam" id="PF00501"/>
    </source>
</evidence>
<comment type="caution">
    <text evidence="3">The sequence shown here is derived from an EMBL/GenBank/DDBJ whole genome shotgun (WGS) entry which is preliminary data.</text>
</comment>
<dbReference type="RefSeq" id="WP_106677891.1">
    <property type="nucleotide sequence ID" value="NZ_PXWG01000047.1"/>
</dbReference>
<protein>
    <recommendedName>
        <fullName evidence="2">AMP-dependent synthetase/ligase domain-containing protein</fullName>
    </recommendedName>
</protein>
<feature type="region of interest" description="Disordered" evidence="1">
    <location>
        <begin position="1"/>
        <end position="24"/>
    </location>
</feature>
<dbReference type="EMBL" id="PXWG01000047">
    <property type="protein sequence ID" value="PSJ27248.1"/>
    <property type="molecule type" value="Genomic_DNA"/>
</dbReference>
<dbReference type="OrthoDB" id="2472181at2"/>
<feature type="compositionally biased region" description="Gly residues" evidence="1">
    <location>
        <begin position="110"/>
        <end position="119"/>
    </location>
</feature>
<evidence type="ECO:0000256" key="1">
    <source>
        <dbReference type="SAM" id="MobiDB-lite"/>
    </source>
</evidence>
<sequence length="159" mass="16611">MSHPTVSVPGTPHRTRALYGGAPPAPPRTLLDILDATAARHPGAPALDAAGEVLTYRALCDETARRAAFLHRAGIGPGDRVGVLAPLGRHALRPGPGRRSRTTGFRIRGRGGGGHGGLPHRGDPLVSVGVGVLRHAWGSIRRDRAPARAGAPWVRRVAD</sequence>